<feature type="coiled-coil region" evidence="1">
    <location>
        <begin position="82"/>
        <end position="109"/>
    </location>
</feature>
<proteinExistence type="predicted"/>
<sequence>MENGIWYRYEDRVESVGGYDLDGEYRQTGSKVVLQCLQFRVLRYTPKGVWLTHCFGNERFVLRGTRKQFAHPTKAEALDSFIHRKNRQAAILSSRLRNAEAAKEKAIHQLKIEDPTWQSI</sequence>
<name>A0A0K2FI07_9CAUD</name>
<reference evidence="2" key="1">
    <citation type="submission" date="2016-02" db="EMBL/GenBank/DDBJ databases">
        <authorList>
            <person name="Zhao X."/>
        </authorList>
    </citation>
    <scope>NUCLEOTIDE SEQUENCE</scope>
</reference>
<organism evidence="2 3">
    <name type="scientific">Achromobacter phage phiAxp-3</name>
    <dbReference type="NCBI Taxonomy" id="1664247"/>
    <lineage>
        <taxon>Viruses</taxon>
        <taxon>Duplodnaviria</taxon>
        <taxon>Heunggongvirae</taxon>
        <taxon>Uroviricota</taxon>
        <taxon>Caudoviricetes</taxon>
        <taxon>Schitoviridae</taxon>
        <taxon>Rothmandenesvirinae</taxon>
        <taxon>Dongdastvirus</taxon>
        <taxon>Dongdastvirus Axp3</taxon>
    </lineage>
</organism>
<dbReference type="OrthoDB" id="37958at10239"/>
<dbReference type="Proteomes" id="UP000203117">
    <property type="component" value="Segment"/>
</dbReference>
<gene>
    <name evidence="2" type="ORF">ADP65_00030</name>
</gene>
<protein>
    <submittedName>
        <fullName evidence="2">Uncharacterized protein</fullName>
    </submittedName>
</protein>
<evidence type="ECO:0000256" key="1">
    <source>
        <dbReference type="SAM" id="Coils"/>
    </source>
</evidence>
<evidence type="ECO:0000313" key="2">
    <source>
        <dbReference type="EMBL" id="ALA45499.1"/>
    </source>
</evidence>
<accession>A0A0K2FI07</accession>
<dbReference type="EMBL" id="KT321317">
    <property type="protein sequence ID" value="ALA45499.1"/>
    <property type="molecule type" value="Genomic_DNA"/>
</dbReference>
<evidence type="ECO:0000313" key="3">
    <source>
        <dbReference type="Proteomes" id="UP000203117"/>
    </source>
</evidence>
<dbReference type="GeneID" id="26648360"/>
<keyword evidence="3" id="KW-1185">Reference proteome</keyword>
<dbReference type="KEGG" id="vg:26648360"/>
<dbReference type="RefSeq" id="YP_009208682.1">
    <property type="nucleotide sequence ID" value="NC_028908.2"/>
</dbReference>
<keyword evidence="1" id="KW-0175">Coiled coil</keyword>